<feature type="compositionally biased region" description="Acidic residues" evidence="1">
    <location>
        <begin position="832"/>
        <end position="860"/>
    </location>
</feature>
<evidence type="ECO:0008006" key="4">
    <source>
        <dbReference type="Google" id="ProtNLM"/>
    </source>
</evidence>
<dbReference type="EMBL" id="BOLY01000009">
    <property type="protein sequence ID" value="GIZ49809.1"/>
    <property type="molecule type" value="Genomic_DNA"/>
</dbReference>
<feature type="compositionally biased region" description="Polar residues" evidence="1">
    <location>
        <begin position="122"/>
        <end position="163"/>
    </location>
</feature>
<feature type="compositionally biased region" description="Polar residues" evidence="1">
    <location>
        <begin position="651"/>
        <end position="668"/>
    </location>
</feature>
<organism evidence="2 3">
    <name type="scientific">Cercospora kikuchii</name>
    <dbReference type="NCBI Taxonomy" id="84275"/>
    <lineage>
        <taxon>Eukaryota</taxon>
        <taxon>Fungi</taxon>
        <taxon>Dikarya</taxon>
        <taxon>Ascomycota</taxon>
        <taxon>Pezizomycotina</taxon>
        <taxon>Dothideomycetes</taxon>
        <taxon>Dothideomycetidae</taxon>
        <taxon>Mycosphaerellales</taxon>
        <taxon>Mycosphaerellaceae</taxon>
        <taxon>Cercospora</taxon>
    </lineage>
</organism>
<dbReference type="AlphaFoldDB" id="A0A9P3L1S6"/>
<evidence type="ECO:0000313" key="2">
    <source>
        <dbReference type="EMBL" id="GIZ49809.1"/>
    </source>
</evidence>
<feature type="compositionally biased region" description="Polar residues" evidence="1">
    <location>
        <begin position="717"/>
        <end position="730"/>
    </location>
</feature>
<dbReference type="OrthoDB" id="3647908at2759"/>
<evidence type="ECO:0000256" key="1">
    <source>
        <dbReference type="SAM" id="MobiDB-lite"/>
    </source>
</evidence>
<keyword evidence="3" id="KW-1185">Reference proteome</keyword>
<feature type="compositionally biased region" description="Acidic residues" evidence="1">
    <location>
        <begin position="770"/>
        <end position="781"/>
    </location>
</feature>
<evidence type="ECO:0000313" key="3">
    <source>
        <dbReference type="Proteomes" id="UP000825890"/>
    </source>
</evidence>
<feature type="compositionally biased region" description="Basic and acidic residues" evidence="1">
    <location>
        <begin position="669"/>
        <end position="686"/>
    </location>
</feature>
<feature type="region of interest" description="Disordered" evidence="1">
    <location>
        <begin position="1"/>
        <end position="222"/>
    </location>
</feature>
<feature type="compositionally biased region" description="Acidic residues" evidence="1">
    <location>
        <begin position="884"/>
        <end position="899"/>
    </location>
</feature>
<accession>A0A9P3L1S6</accession>
<feature type="compositionally biased region" description="Low complexity" evidence="1">
    <location>
        <begin position="568"/>
        <end position="584"/>
    </location>
</feature>
<name>A0A9P3L1S6_9PEZI</name>
<proteinExistence type="predicted"/>
<feature type="compositionally biased region" description="Basic residues" evidence="1">
    <location>
        <begin position="56"/>
        <end position="66"/>
    </location>
</feature>
<reference evidence="2 3" key="1">
    <citation type="submission" date="2021-01" db="EMBL/GenBank/DDBJ databases">
        <title>Cercospora kikuchii MAFF 305040 whole genome shotgun sequence.</title>
        <authorList>
            <person name="Kashiwa T."/>
            <person name="Suzuki T."/>
        </authorList>
    </citation>
    <scope>NUCLEOTIDE SEQUENCE [LARGE SCALE GENOMIC DNA]</scope>
    <source>
        <strain evidence="2 3">MAFF 305040</strain>
    </source>
</reference>
<dbReference type="RefSeq" id="XP_044664296.1">
    <property type="nucleotide sequence ID" value="XM_044808361.1"/>
</dbReference>
<protein>
    <recommendedName>
        <fullName evidence="4">Ubiquitin-like protease family profile domain-containing protein</fullName>
    </recommendedName>
</protein>
<comment type="caution">
    <text evidence="2">The sequence shown here is derived from an EMBL/GenBank/DDBJ whole genome shotgun (WGS) entry which is preliminary data.</text>
</comment>
<dbReference type="GeneID" id="68298409"/>
<gene>
    <name evidence="2" type="ORF">CKM354_001283400</name>
</gene>
<dbReference type="Proteomes" id="UP000825890">
    <property type="component" value="Unassembled WGS sequence"/>
</dbReference>
<feature type="compositionally biased region" description="Basic and acidic residues" evidence="1">
    <location>
        <begin position="616"/>
        <end position="650"/>
    </location>
</feature>
<feature type="compositionally biased region" description="Basic and acidic residues" evidence="1">
    <location>
        <begin position="592"/>
        <end position="607"/>
    </location>
</feature>
<sequence>MAGNRRSARLQKAPPEHRTIVDPVAIERAASAARRRAQAAAVGSPLPQATTQNRGRGARGGRRGRGGRGAQGGRGATGGGRGARGGRGGRGGTAAPGPSVPTSTPLPNSPPLPSSPPLPTGYVNNPATPNVPTSTTEQVTTPSGPNATAPSASVERNGTSQQPDEAISRPLAEGGNAAHSTPTRISPASRPGPNASSPTGARGTTPGPSRQQAGRANLADSEAAQDLTAENFCSKLAALLENWRRQAADDEIGPIDDPVTANIGLADTTIWRAIAAVTMASQVRVIMPRFSLFDPIAVRAGLLAPDRPMQTAVDPGNEGLLVRTDGTDGMLHHSLYFLKKIGDSSFELRSYDSARGDWHRRDNQEKGAEFRQALTALAWDRRNEGLVVEPRVRQSEPAARQVKGWECGIYVILYAWAIALGLEDSLATFTGITRQADFVNGAVELINLSLQGYCSSETIEAFLKCFSIVETTATIPYVRGFDNTLAFRTDHILRQYIAKRRIEDDLHDMGYDELPPIYEMVMMIEDSNPEFASSLAERTAEELMVEYTKASSLQDASPEPRPPVAEAGQSTHSRSSGSGQGRQSTPRKRHHEGGIEPESPKRRKEDDSVQTSGKSTPDRDTAAANDADDRAPHIASDEVRSAAGHGRDSSRLSSITPGNNKQSSSSRGDTPRKDGHDNDTAPKREPVSGGSAAAVDTDASNRTPSNGSGIAHDESSTNHAPAQPTTTPSALPSDVLLSTLEFAPHTPTPPNASPPLARYDTLANDLPLGADDDLFGDDEDLYTSTPRPRPSLQLESQLRSPGGLALPPPTPRNTAPSPQLSEGFEPTRNSEDSWDQNFEDSDPGLGEQDSDDEEEGEGEEGIAALLQSHGVDIEVNGEARIAENDDEDEEEDEEQLEQY</sequence>
<feature type="compositionally biased region" description="Pro residues" evidence="1">
    <location>
        <begin position="107"/>
        <end position="119"/>
    </location>
</feature>
<feature type="compositionally biased region" description="Polar residues" evidence="1">
    <location>
        <begin position="698"/>
        <end position="708"/>
    </location>
</feature>
<feature type="region of interest" description="Disordered" evidence="1">
    <location>
        <begin position="548"/>
        <end position="899"/>
    </location>
</feature>
<feature type="compositionally biased region" description="Gly residues" evidence="1">
    <location>
        <begin position="67"/>
        <end position="94"/>
    </location>
</feature>